<dbReference type="Pfam" id="PF01494">
    <property type="entry name" value="FAD_binding_3"/>
    <property type="match status" value="1"/>
</dbReference>
<keyword evidence="7" id="KW-1185">Reference proteome</keyword>
<dbReference type="STRING" id="114155.A0A4Q9PN04"/>
<sequence length="413" mass="45212">MTGTKVIIAGGGVAGPVLGILLKRKGYDPIIYERLDAPTDMGLSLALQPNGLKVLSLIPDLIEKIPKREISETLLWSSLPEDERQLAHYEMPIKGLAGYGVNGARRPALLRTLIEEAQAQGVPVKFGHQLESFEQHEDSVTVQFANGTTDTASFVVGCDGLHSDTRVTLFGKEPVSFTGLTQTGGISPFPEAFRTKGMAPMFNIYGNGVHMIGYPVNENEISWAITQREAEAKENWRHMDEEQQKEFKQGPHSSLPFGGGELVRTAGRIVKYGLYDRPELSTWHKGRVVLIGDAAHPTSPHLGQGANQALEDCYHLTRLLLVHNPTGASPSTELLSTVFTEFETLRIARTSDLVKRARQQGEIRVISGVEACKKRNETVATMYGGPAKADDTALRVLLADLIEHPFKPGESEI</sequence>
<dbReference type="Proteomes" id="UP000292082">
    <property type="component" value="Unassembled WGS sequence"/>
</dbReference>
<dbReference type="AlphaFoldDB" id="A0A4Q9PN04"/>
<protein>
    <submittedName>
        <fullName evidence="6">FAD/NAD(P)-binding domain-containing protein</fullName>
    </submittedName>
</protein>
<evidence type="ECO:0000256" key="4">
    <source>
        <dbReference type="ARBA" id="ARBA00023002"/>
    </source>
</evidence>
<dbReference type="InterPro" id="IPR036188">
    <property type="entry name" value="FAD/NAD-bd_sf"/>
</dbReference>
<dbReference type="SUPFAM" id="SSF51905">
    <property type="entry name" value="FAD/NAD(P)-binding domain"/>
    <property type="match status" value="1"/>
</dbReference>
<evidence type="ECO:0000256" key="5">
    <source>
        <dbReference type="ARBA" id="ARBA00023033"/>
    </source>
</evidence>
<dbReference type="PANTHER" id="PTHR13789">
    <property type="entry name" value="MONOOXYGENASE"/>
    <property type="match status" value="1"/>
</dbReference>
<organism evidence="6 7">
    <name type="scientific">Dichomitus squalens</name>
    <dbReference type="NCBI Taxonomy" id="114155"/>
    <lineage>
        <taxon>Eukaryota</taxon>
        <taxon>Fungi</taxon>
        <taxon>Dikarya</taxon>
        <taxon>Basidiomycota</taxon>
        <taxon>Agaricomycotina</taxon>
        <taxon>Agaricomycetes</taxon>
        <taxon>Polyporales</taxon>
        <taxon>Polyporaceae</taxon>
        <taxon>Dichomitus</taxon>
    </lineage>
</organism>
<keyword evidence="4" id="KW-0560">Oxidoreductase</keyword>
<dbReference type="OMA" id="NWIGVAQ"/>
<dbReference type="Gene3D" id="3.50.50.60">
    <property type="entry name" value="FAD/NAD(P)-binding domain"/>
    <property type="match status" value="1"/>
</dbReference>
<dbReference type="GO" id="GO:0004497">
    <property type="term" value="F:monooxygenase activity"/>
    <property type="evidence" value="ECO:0007669"/>
    <property type="project" value="UniProtKB-KW"/>
</dbReference>
<evidence type="ECO:0000313" key="6">
    <source>
        <dbReference type="EMBL" id="TBU55637.1"/>
    </source>
</evidence>
<evidence type="ECO:0000256" key="3">
    <source>
        <dbReference type="ARBA" id="ARBA00022827"/>
    </source>
</evidence>
<name>A0A4Q9PN04_9APHY</name>
<dbReference type="GO" id="GO:0071949">
    <property type="term" value="F:FAD binding"/>
    <property type="evidence" value="ECO:0007669"/>
    <property type="project" value="InterPro"/>
</dbReference>
<evidence type="ECO:0000256" key="2">
    <source>
        <dbReference type="ARBA" id="ARBA00022630"/>
    </source>
</evidence>
<comment type="similarity">
    <text evidence="1">Belongs to the paxM FAD-dependent monooxygenase family.</text>
</comment>
<dbReference type="EMBL" id="ML145165">
    <property type="protein sequence ID" value="TBU55637.1"/>
    <property type="molecule type" value="Genomic_DNA"/>
</dbReference>
<evidence type="ECO:0000256" key="1">
    <source>
        <dbReference type="ARBA" id="ARBA00007992"/>
    </source>
</evidence>
<keyword evidence="3" id="KW-0274">FAD</keyword>
<evidence type="ECO:0000313" key="7">
    <source>
        <dbReference type="Proteomes" id="UP000292082"/>
    </source>
</evidence>
<keyword evidence="5" id="KW-0503">Monooxygenase</keyword>
<accession>A0A4Q9PN04</accession>
<proteinExistence type="inferred from homology"/>
<keyword evidence="2" id="KW-0285">Flavoprotein</keyword>
<dbReference type="InterPro" id="IPR050493">
    <property type="entry name" value="FAD-dep_Monooxygenase_BioMet"/>
</dbReference>
<dbReference type="InterPro" id="IPR002938">
    <property type="entry name" value="FAD-bd"/>
</dbReference>
<dbReference type="PRINTS" id="PR00420">
    <property type="entry name" value="RNGMNOXGNASE"/>
</dbReference>
<gene>
    <name evidence="6" type="ORF">BD310DRAFT_933249</name>
</gene>
<dbReference type="PANTHER" id="PTHR13789:SF309">
    <property type="entry name" value="PUTATIVE (AFU_ORTHOLOGUE AFUA_6G14510)-RELATED"/>
    <property type="match status" value="1"/>
</dbReference>
<reference evidence="6 7" key="1">
    <citation type="submission" date="2019-01" db="EMBL/GenBank/DDBJ databases">
        <title>Draft genome sequences of three monokaryotic isolates of the white-rot basidiomycete fungus Dichomitus squalens.</title>
        <authorList>
            <consortium name="DOE Joint Genome Institute"/>
            <person name="Lopez S.C."/>
            <person name="Andreopoulos B."/>
            <person name="Pangilinan J."/>
            <person name="Lipzen A."/>
            <person name="Riley R."/>
            <person name="Ahrendt S."/>
            <person name="Ng V."/>
            <person name="Barry K."/>
            <person name="Daum C."/>
            <person name="Grigoriev I.V."/>
            <person name="Hilden K.S."/>
            <person name="Makela M.R."/>
            <person name="de Vries R.P."/>
        </authorList>
    </citation>
    <scope>NUCLEOTIDE SEQUENCE [LARGE SCALE GENOMIC DNA]</scope>
    <source>
        <strain evidence="6 7">CBS 464.89</strain>
    </source>
</reference>